<dbReference type="EMBL" id="SWJQ01003111">
    <property type="protein sequence ID" value="TRZ05966.1"/>
    <property type="molecule type" value="Genomic_DNA"/>
</dbReference>
<proteinExistence type="predicted"/>
<organism evidence="1 2">
    <name type="scientific">Zosterops borbonicus</name>
    <dbReference type="NCBI Taxonomy" id="364589"/>
    <lineage>
        <taxon>Eukaryota</taxon>
        <taxon>Metazoa</taxon>
        <taxon>Chordata</taxon>
        <taxon>Craniata</taxon>
        <taxon>Vertebrata</taxon>
        <taxon>Euteleostomi</taxon>
        <taxon>Archelosauria</taxon>
        <taxon>Archosauria</taxon>
        <taxon>Dinosauria</taxon>
        <taxon>Saurischia</taxon>
        <taxon>Theropoda</taxon>
        <taxon>Coelurosauria</taxon>
        <taxon>Aves</taxon>
        <taxon>Neognathae</taxon>
        <taxon>Neoaves</taxon>
        <taxon>Telluraves</taxon>
        <taxon>Australaves</taxon>
        <taxon>Passeriformes</taxon>
        <taxon>Sylvioidea</taxon>
        <taxon>Zosteropidae</taxon>
        <taxon>Zosterops</taxon>
    </lineage>
</organism>
<feature type="non-terminal residue" evidence="1">
    <location>
        <position position="66"/>
    </location>
</feature>
<sequence>MAARAGLAGRRRRPSASPDLRQLKPLWTVVAWRGRAERDQVMVGLYCGNSRLQEDALDRISAWKSR</sequence>
<name>A0A8K1D7D8_9PASS</name>
<reference evidence="1" key="1">
    <citation type="submission" date="2019-04" db="EMBL/GenBank/DDBJ databases">
        <title>Genome assembly of Zosterops borbonicus 15179.</title>
        <authorList>
            <person name="Leroy T."/>
            <person name="Anselmetti Y."/>
            <person name="Tilak M.-K."/>
            <person name="Nabholz B."/>
        </authorList>
    </citation>
    <scope>NUCLEOTIDE SEQUENCE</scope>
    <source>
        <strain evidence="1">HGM_15179</strain>
        <tissue evidence="1">Muscle</tissue>
    </source>
</reference>
<keyword evidence="2" id="KW-1185">Reference proteome</keyword>
<accession>A0A8K1D7D8</accession>
<evidence type="ECO:0000313" key="2">
    <source>
        <dbReference type="Proteomes" id="UP000796761"/>
    </source>
</evidence>
<comment type="caution">
    <text evidence="1">The sequence shown here is derived from an EMBL/GenBank/DDBJ whole genome shotgun (WGS) entry which is preliminary data.</text>
</comment>
<protein>
    <submittedName>
        <fullName evidence="1">Uncharacterized protein</fullName>
    </submittedName>
</protein>
<dbReference type="OrthoDB" id="10263222at2759"/>
<dbReference type="AlphaFoldDB" id="A0A8K1D7D8"/>
<gene>
    <name evidence="1" type="ORF">HGM15179_021141</name>
</gene>
<evidence type="ECO:0000313" key="1">
    <source>
        <dbReference type="EMBL" id="TRZ05966.1"/>
    </source>
</evidence>
<dbReference type="Proteomes" id="UP000796761">
    <property type="component" value="Unassembled WGS sequence"/>
</dbReference>